<dbReference type="GO" id="GO:0005634">
    <property type="term" value="C:nucleus"/>
    <property type="evidence" value="ECO:0007669"/>
    <property type="project" value="TreeGrafter"/>
</dbReference>
<dbReference type="EMBL" id="ML213508">
    <property type="protein sequence ID" value="TFK52909.1"/>
    <property type="molecule type" value="Genomic_DNA"/>
</dbReference>
<dbReference type="PANTHER" id="PTHR11070">
    <property type="entry name" value="UVRD / RECB / PCRA DNA HELICASE FAMILY MEMBER"/>
    <property type="match status" value="1"/>
</dbReference>
<dbReference type="InterPro" id="IPR000212">
    <property type="entry name" value="DNA_helicase_UvrD/REP"/>
</dbReference>
<dbReference type="PANTHER" id="PTHR11070:SF66">
    <property type="entry name" value="UVRD-LIKE HELICASE C-TERMINAL DOMAIN-CONTAINING PROTEIN"/>
    <property type="match status" value="1"/>
</dbReference>
<dbReference type="OrthoDB" id="3216789at2759"/>
<dbReference type="AlphaFoldDB" id="A0A5C3N528"/>
<protein>
    <submittedName>
        <fullName evidence="2">P-loop containing nucleoside triphosphate hydrolase protein</fullName>
    </submittedName>
</protein>
<dbReference type="Gene3D" id="3.40.50.300">
    <property type="entry name" value="P-loop containing nucleotide triphosphate hydrolases"/>
    <property type="match status" value="2"/>
</dbReference>
<proteinExistence type="predicted"/>
<dbReference type="STRING" id="5364.A0A5C3N528"/>
<name>A0A5C3N528_9AGAM</name>
<dbReference type="Gene3D" id="3.90.320.10">
    <property type="match status" value="1"/>
</dbReference>
<keyword evidence="3" id="KW-1185">Reference proteome</keyword>
<reference evidence="2 3" key="1">
    <citation type="journal article" date="2019" name="Nat. Ecol. Evol.">
        <title>Megaphylogeny resolves global patterns of mushroom evolution.</title>
        <authorList>
            <person name="Varga T."/>
            <person name="Krizsan K."/>
            <person name="Foldi C."/>
            <person name="Dima B."/>
            <person name="Sanchez-Garcia M."/>
            <person name="Sanchez-Ramirez S."/>
            <person name="Szollosi G.J."/>
            <person name="Szarkandi J.G."/>
            <person name="Papp V."/>
            <person name="Albert L."/>
            <person name="Andreopoulos W."/>
            <person name="Angelini C."/>
            <person name="Antonin V."/>
            <person name="Barry K.W."/>
            <person name="Bougher N.L."/>
            <person name="Buchanan P."/>
            <person name="Buyck B."/>
            <person name="Bense V."/>
            <person name="Catcheside P."/>
            <person name="Chovatia M."/>
            <person name="Cooper J."/>
            <person name="Damon W."/>
            <person name="Desjardin D."/>
            <person name="Finy P."/>
            <person name="Geml J."/>
            <person name="Haridas S."/>
            <person name="Hughes K."/>
            <person name="Justo A."/>
            <person name="Karasinski D."/>
            <person name="Kautmanova I."/>
            <person name="Kiss B."/>
            <person name="Kocsube S."/>
            <person name="Kotiranta H."/>
            <person name="LaButti K.M."/>
            <person name="Lechner B.E."/>
            <person name="Liimatainen K."/>
            <person name="Lipzen A."/>
            <person name="Lukacs Z."/>
            <person name="Mihaltcheva S."/>
            <person name="Morgado L.N."/>
            <person name="Niskanen T."/>
            <person name="Noordeloos M.E."/>
            <person name="Ohm R.A."/>
            <person name="Ortiz-Santana B."/>
            <person name="Ovrebo C."/>
            <person name="Racz N."/>
            <person name="Riley R."/>
            <person name="Savchenko A."/>
            <person name="Shiryaev A."/>
            <person name="Soop K."/>
            <person name="Spirin V."/>
            <person name="Szebenyi C."/>
            <person name="Tomsovsky M."/>
            <person name="Tulloss R.E."/>
            <person name="Uehling J."/>
            <person name="Grigoriev I.V."/>
            <person name="Vagvolgyi C."/>
            <person name="Papp T."/>
            <person name="Martin F.M."/>
            <person name="Miettinen O."/>
            <person name="Hibbett D.S."/>
            <person name="Nagy L.G."/>
        </authorList>
    </citation>
    <scope>NUCLEOTIDE SEQUENCE [LARGE SCALE GENOMIC DNA]</scope>
    <source>
        <strain evidence="2 3">OMC1185</strain>
    </source>
</reference>
<dbReference type="GO" id="GO:0005524">
    <property type="term" value="F:ATP binding"/>
    <property type="evidence" value="ECO:0007669"/>
    <property type="project" value="InterPro"/>
</dbReference>
<evidence type="ECO:0000313" key="3">
    <source>
        <dbReference type="Proteomes" id="UP000305948"/>
    </source>
</evidence>
<dbReference type="GO" id="GO:0016787">
    <property type="term" value="F:hydrolase activity"/>
    <property type="evidence" value="ECO:0007669"/>
    <property type="project" value="UniProtKB-KW"/>
</dbReference>
<evidence type="ECO:0000313" key="2">
    <source>
        <dbReference type="EMBL" id="TFK52909.1"/>
    </source>
</evidence>
<gene>
    <name evidence="2" type="ORF">OE88DRAFT_1656590</name>
</gene>
<evidence type="ECO:0000259" key="1">
    <source>
        <dbReference type="Pfam" id="PF12705"/>
    </source>
</evidence>
<dbReference type="GO" id="GO:0003677">
    <property type="term" value="F:DNA binding"/>
    <property type="evidence" value="ECO:0007669"/>
    <property type="project" value="InterPro"/>
</dbReference>
<dbReference type="InterPro" id="IPR027417">
    <property type="entry name" value="P-loop_NTPase"/>
</dbReference>
<dbReference type="InterPro" id="IPR038726">
    <property type="entry name" value="PDDEXK_AddAB-type"/>
</dbReference>
<accession>A0A5C3N528</accession>
<dbReference type="GO" id="GO:0000725">
    <property type="term" value="P:recombinational repair"/>
    <property type="evidence" value="ECO:0007669"/>
    <property type="project" value="TreeGrafter"/>
</dbReference>
<dbReference type="InterPro" id="IPR011604">
    <property type="entry name" value="PDDEXK-like_dom_sf"/>
</dbReference>
<dbReference type="GO" id="GO:0043138">
    <property type="term" value="F:3'-5' DNA helicase activity"/>
    <property type="evidence" value="ECO:0007669"/>
    <property type="project" value="TreeGrafter"/>
</dbReference>
<organism evidence="2 3">
    <name type="scientific">Heliocybe sulcata</name>
    <dbReference type="NCBI Taxonomy" id="5364"/>
    <lineage>
        <taxon>Eukaryota</taxon>
        <taxon>Fungi</taxon>
        <taxon>Dikarya</taxon>
        <taxon>Basidiomycota</taxon>
        <taxon>Agaricomycotina</taxon>
        <taxon>Agaricomycetes</taxon>
        <taxon>Gloeophyllales</taxon>
        <taxon>Gloeophyllaceae</taxon>
        <taxon>Heliocybe</taxon>
    </lineage>
</organism>
<feature type="domain" description="PD-(D/E)XK endonuclease-like" evidence="1">
    <location>
        <begin position="547"/>
        <end position="657"/>
    </location>
</feature>
<dbReference type="Pfam" id="PF12705">
    <property type="entry name" value="PDDEXK_1"/>
    <property type="match status" value="1"/>
</dbReference>
<keyword evidence="2" id="KW-0378">Hydrolase</keyword>
<dbReference type="SUPFAM" id="SSF52540">
    <property type="entry name" value="P-loop containing nucleoside triphosphate hydrolases"/>
    <property type="match status" value="1"/>
</dbReference>
<dbReference type="Pfam" id="PF13245">
    <property type="entry name" value="AAA_19"/>
    <property type="match status" value="1"/>
</dbReference>
<dbReference type="Proteomes" id="UP000305948">
    <property type="component" value="Unassembled WGS sequence"/>
</dbReference>
<sequence length="708" mass="80077">MLRRAFYPLKLSVKLRDGTRRLVFTPSAEQAAIVARSRTHNVVVSAKPGAGKTATARAIVDAYPDSRVAVITYSKHLQLSTQAKLVRTRARAFTFHGLARLLFSTPRPVRDDLMLWQLRKIYKSCPQWEGDPYDIVILDELQDCTPLLYWLIRVFLTSLTMARGKAPRIVALGDPDQAIYGYQGADHRYLSLAPDIFDALNPDRWDHMPLNKSYRLSYATSRLVNEAFLRKADYIQGSHPGPRPQYLYSEYDQVLVDKLNALIKEYGAENTAILSPFVRDNDRLSRFEHMLCDRGYAVATSVNDDGPLKQAVVRNKIVLTTYHRFKGSERDLTIVCDVDNLFFRYTGRDLPTDHCPRAVYVALTRAKQQLVIVHPDGRSTMPFVDWDKVKDLADFHNLAPSGQEPKQAAQRADERLQLPKFRKVTALIRHIPVTVLDSLLTKYVKTSIRSPLPEEHHILAPDIIKTRGGPKPLREQVSDINGLVAASLFELQEFGTLSIFSDYGIPNAPADFRDRIKWLTQSAIAYDAKISGYKSRMKQMALGVGFHDYKWFVPYADRALERMTGQFTEDRGEMNFEVAFQGVDFTVKTEGGSHTIGLAGIADIVQTNSSGTKIWEIKFTSSLTPSHVAQLLLYGYLWTVENKKDTMPDMVLFNVQDGAKWEIKATLDGARALIEEIILAKYGSRAICSDEDFLKQCKDIAREVMGDS</sequence>